<dbReference type="Proteomes" id="UP000593573">
    <property type="component" value="Unassembled WGS sequence"/>
</dbReference>
<evidence type="ECO:0000313" key="2">
    <source>
        <dbReference type="EMBL" id="MBA0659092.1"/>
    </source>
</evidence>
<dbReference type="EMBL" id="JABFAB010000009">
    <property type="protein sequence ID" value="MBA0659092.1"/>
    <property type="molecule type" value="Genomic_DNA"/>
</dbReference>
<gene>
    <name evidence="2" type="ORF">Goklo_011252</name>
</gene>
<comment type="caution">
    <text evidence="2">The sequence shown here is derived from an EMBL/GenBank/DDBJ whole genome shotgun (WGS) entry which is preliminary data.</text>
</comment>
<evidence type="ECO:0000256" key="1">
    <source>
        <dbReference type="ARBA" id="ARBA00023125"/>
    </source>
</evidence>
<name>A0A7J8V977_9ROSI</name>
<sequence>MEPENAHHQHHLQDQLLGSSSSLPISPCYGVSSTHSWTPTTALNSSEFNPSYNGDILHSRLKNDMLVSPQNSSMIQGWTNNEGSFTTHSCHGLHLPKIKDELSESITKFTDILSDSTSSVIDSHHLPPPNYLKNNEQRDLSDLSQKLLLKTISSGFPMFSTGPEFYSTTQNCSIPRNSFLPSRGSFSQIYPSINISSLNQASSSPNIPSSFDMNMEALDLLNPARFSRSSRFSYPSEDHDNLDIYKEISPSFGLHYHHNLQQSSQRPVAYTPSKVRKEKLGDRIAALQQLVAPFGK</sequence>
<keyword evidence="3" id="KW-1185">Reference proteome</keyword>
<proteinExistence type="predicted"/>
<keyword evidence="1" id="KW-0238">DNA-binding</keyword>
<dbReference type="AlphaFoldDB" id="A0A7J8V977"/>
<evidence type="ECO:0008006" key="4">
    <source>
        <dbReference type="Google" id="ProtNLM"/>
    </source>
</evidence>
<dbReference type="OrthoDB" id="760019at2759"/>
<organism evidence="2 3">
    <name type="scientific">Gossypium klotzschianum</name>
    <dbReference type="NCBI Taxonomy" id="34286"/>
    <lineage>
        <taxon>Eukaryota</taxon>
        <taxon>Viridiplantae</taxon>
        <taxon>Streptophyta</taxon>
        <taxon>Embryophyta</taxon>
        <taxon>Tracheophyta</taxon>
        <taxon>Spermatophyta</taxon>
        <taxon>Magnoliopsida</taxon>
        <taxon>eudicotyledons</taxon>
        <taxon>Gunneridae</taxon>
        <taxon>Pentapetalae</taxon>
        <taxon>rosids</taxon>
        <taxon>malvids</taxon>
        <taxon>Malvales</taxon>
        <taxon>Malvaceae</taxon>
        <taxon>Malvoideae</taxon>
        <taxon>Gossypium</taxon>
    </lineage>
</organism>
<dbReference type="CDD" id="cd11393">
    <property type="entry name" value="bHLH_AtbHLH_like"/>
    <property type="match status" value="1"/>
</dbReference>
<evidence type="ECO:0000313" key="3">
    <source>
        <dbReference type="Proteomes" id="UP000593573"/>
    </source>
</evidence>
<protein>
    <recommendedName>
        <fullName evidence="4">BHLH domain-containing protein</fullName>
    </recommendedName>
</protein>
<feature type="non-terminal residue" evidence="2">
    <location>
        <position position="296"/>
    </location>
</feature>
<dbReference type="GO" id="GO:0003677">
    <property type="term" value="F:DNA binding"/>
    <property type="evidence" value="ECO:0007669"/>
    <property type="project" value="UniProtKB-KW"/>
</dbReference>
<dbReference type="InterPro" id="IPR045239">
    <property type="entry name" value="bHLH95_bHLH"/>
</dbReference>
<reference evidence="2 3" key="1">
    <citation type="journal article" date="2019" name="Genome Biol. Evol.">
        <title>Insights into the evolution of the New World diploid cottons (Gossypium, subgenus Houzingenia) based on genome sequencing.</title>
        <authorList>
            <person name="Grover C.E."/>
            <person name="Arick M.A. 2nd"/>
            <person name="Thrash A."/>
            <person name="Conover J.L."/>
            <person name="Sanders W.S."/>
            <person name="Peterson D.G."/>
            <person name="Frelichowski J.E."/>
            <person name="Scheffler J.A."/>
            <person name="Scheffler B.E."/>
            <person name="Wendel J.F."/>
        </authorList>
    </citation>
    <scope>NUCLEOTIDE SEQUENCE [LARGE SCALE GENOMIC DNA]</scope>
    <source>
        <strain evidence="2">57</strain>
        <tissue evidence="2">Leaf</tissue>
    </source>
</reference>
<accession>A0A7J8V977</accession>